<comment type="caution">
    <text evidence="5">The sequence shown here is derived from an EMBL/GenBank/DDBJ whole genome shotgun (WGS) entry which is preliminary data.</text>
</comment>
<dbReference type="Proteomes" id="UP001159427">
    <property type="component" value="Unassembled WGS sequence"/>
</dbReference>
<evidence type="ECO:0000256" key="3">
    <source>
        <dbReference type="ARBA" id="ARBA00023043"/>
    </source>
</evidence>
<evidence type="ECO:0000313" key="5">
    <source>
        <dbReference type="EMBL" id="CAH3144458.1"/>
    </source>
</evidence>
<evidence type="ECO:0000256" key="1">
    <source>
        <dbReference type="ARBA" id="ARBA00005949"/>
    </source>
</evidence>
<dbReference type="InterPro" id="IPR051573">
    <property type="entry name" value="Ankyrin-SOCS_box_domain"/>
</dbReference>
<evidence type="ECO:0000313" key="6">
    <source>
        <dbReference type="Proteomes" id="UP001159427"/>
    </source>
</evidence>
<reference evidence="5 6" key="1">
    <citation type="submission" date="2022-05" db="EMBL/GenBank/DDBJ databases">
        <authorList>
            <consortium name="Genoscope - CEA"/>
            <person name="William W."/>
        </authorList>
    </citation>
    <scope>NUCLEOTIDE SEQUENCE [LARGE SCALE GENOMIC DNA]</scope>
</reference>
<dbReference type="Pfam" id="PF12796">
    <property type="entry name" value="Ank_2"/>
    <property type="match status" value="1"/>
</dbReference>
<keyword evidence="3 4" id="KW-0040">ANK repeat</keyword>
<protein>
    <submittedName>
        <fullName evidence="5">Uncharacterized protein</fullName>
    </submittedName>
</protein>
<dbReference type="EMBL" id="CALNXI010000872">
    <property type="protein sequence ID" value="CAH3144458.1"/>
    <property type="molecule type" value="Genomic_DNA"/>
</dbReference>
<comment type="similarity">
    <text evidence="1">Belongs to the ankyrin SOCS box (ASB) family.</text>
</comment>
<gene>
    <name evidence="5" type="ORF">PEVE_00043182</name>
</gene>
<evidence type="ECO:0000256" key="4">
    <source>
        <dbReference type="PROSITE-ProRule" id="PRU00023"/>
    </source>
</evidence>
<keyword evidence="6" id="KW-1185">Reference proteome</keyword>
<dbReference type="SUPFAM" id="SSF48403">
    <property type="entry name" value="Ankyrin repeat"/>
    <property type="match status" value="1"/>
</dbReference>
<accession>A0ABN8PIB3</accession>
<sequence>GESCRAPIYGEMVSVIPQLPRCPVENGIHSVILPSQRNSFRPKKKLTRVVNGLSNNQHLTKQFNIPPELFWTSKRNSKKHNFTIPRIVIEKIEDERPWDFANSPRRKMGSFTRPGLNCNKNFLHPSYTVCAAVSANDPGALKNIILSGAVNIDQLCSNGASALHEAAYDGKVDCVIALLQCGADVNNEDGEGWTPLHAAVCGQSIQCAELLVRRGANVKAKTDDGLSPLAIATQQKDTEMIKLLTLVSNQPHKVDKPKRSYKQAKEFFVPIFV</sequence>
<feature type="repeat" description="ANK" evidence="4">
    <location>
        <begin position="158"/>
        <end position="190"/>
    </location>
</feature>
<feature type="non-terminal residue" evidence="5">
    <location>
        <position position="1"/>
    </location>
</feature>
<dbReference type="SMART" id="SM00248">
    <property type="entry name" value="ANK"/>
    <property type="match status" value="3"/>
</dbReference>
<keyword evidence="2" id="KW-0677">Repeat</keyword>
<proteinExistence type="inferred from homology"/>
<evidence type="ECO:0000256" key="2">
    <source>
        <dbReference type="ARBA" id="ARBA00022737"/>
    </source>
</evidence>
<organism evidence="5 6">
    <name type="scientific">Porites evermanni</name>
    <dbReference type="NCBI Taxonomy" id="104178"/>
    <lineage>
        <taxon>Eukaryota</taxon>
        <taxon>Metazoa</taxon>
        <taxon>Cnidaria</taxon>
        <taxon>Anthozoa</taxon>
        <taxon>Hexacorallia</taxon>
        <taxon>Scleractinia</taxon>
        <taxon>Fungiina</taxon>
        <taxon>Poritidae</taxon>
        <taxon>Porites</taxon>
    </lineage>
</organism>
<name>A0ABN8PIB3_9CNID</name>
<feature type="repeat" description="ANK" evidence="4">
    <location>
        <begin position="191"/>
        <end position="223"/>
    </location>
</feature>
<dbReference type="Gene3D" id="1.25.40.20">
    <property type="entry name" value="Ankyrin repeat-containing domain"/>
    <property type="match status" value="2"/>
</dbReference>
<dbReference type="InterPro" id="IPR036770">
    <property type="entry name" value="Ankyrin_rpt-contain_sf"/>
</dbReference>
<dbReference type="PROSITE" id="PS50088">
    <property type="entry name" value="ANK_REPEAT"/>
    <property type="match status" value="2"/>
</dbReference>
<dbReference type="PANTHER" id="PTHR24136">
    <property type="entry name" value="SOWAH (DROSOPHILA) HOMOLOG"/>
    <property type="match status" value="1"/>
</dbReference>
<dbReference type="InterPro" id="IPR002110">
    <property type="entry name" value="Ankyrin_rpt"/>
</dbReference>
<dbReference type="PROSITE" id="PS50297">
    <property type="entry name" value="ANK_REP_REGION"/>
    <property type="match status" value="2"/>
</dbReference>
<dbReference type="PANTHER" id="PTHR24136:SF15">
    <property type="entry name" value="ANK_REP_REGION DOMAIN-CONTAINING PROTEIN"/>
    <property type="match status" value="1"/>
</dbReference>